<dbReference type="InterPro" id="IPR024403">
    <property type="entry name" value="DHOase_cat"/>
</dbReference>
<name>A0A2T2XEE1_9FIRM</name>
<feature type="binding site" evidence="6">
    <location>
        <position position="157"/>
    </location>
    <ligand>
        <name>Zn(2+)</name>
        <dbReference type="ChEBI" id="CHEBI:29105"/>
        <label>2</label>
    </ligand>
</feature>
<comment type="caution">
    <text evidence="8">The sequence shown here is derived from an EMBL/GenBank/DDBJ whole genome shotgun (WGS) entry which is preliminary data.</text>
</comment>
<comment type="caution">
    <text evidence="6">Lacks conserved residue(s) required for the propagation of feature annotation.</text>
</comment>
<dbReference type="Pfam" id="PF12890">
    <property type="entry name" value="DHOase"/>
    <property type="match status" value="1"/>
</dbReference>
<keyword evidence="4 6" id="KW-0378">Hydrolase</keyword>
<dbReference type="PANTHER" id="PTHR43668:SF2">
    <property type="entry name" value="ALLANTOINASE"/>
    <property type="match status" value="1"/>
</dbReference>
<dbReference type="GO" id="GO:0044205">
    <property type="term" value="P:'de novo' UMP biosynthetic process"/>
    <property type="evidence" value="ECO:0007669"/>
    <property type="project" value="UniProtKB-UniRule"/>
</dbReference>
<dbReference type="HAMAP" id="MF_00220_B">
    <property type="entry name" value="PyrC_classI_B"/>
    <property type="match status" value="1"/>
</dbReference>
<dbReference type="UniPathway" id="UPA00070">
    <property type="reaction ID" value="UER00117"/>
</dbReference>
<dbReference type="GO" id="GO:0008270">
    <property type="term" value="F:zinc ion binding"/>
    <property type="evidence" value="ECO:0007669"/>
    <property type="project" value="UniProtKB-UniRule"/>
</dbReference>
<feature type="binding site" evidence="6">
    <location>
        <position position="184"/>
    </location>
    <ligand>
        <name>Zn(2+)</name>
        <dbReference type="ChEBI" id="CHEBI:29105"/>
        <label>2</label>
    </ligand>
</feature>
<dbReference type="InterPro" id="IPR032466">
    <property type="entry name" value="Metal_Hydrolase"/>
</dbReference>
<comment type="catalytic activity">
    <reaction evidence="6">
        <text>(S)-dihydroorotate + H2O = N-carbamoyl-L-aspartate + H(+)</text>
        <dbReference type="Rhea" id="RHEA:24296"/>
        <dbReference type="ChEBI" id="CHEBI:15377"/>
        <dbReference type="ChEBI" id="CHEBI:15378"/>
        <dbReference type="ChEBI" id="CHEBI:30864"/>
        <dbReference type="ChEBI" id="CHEBI:32814"/>
        <dbReference type="EC" id="3.5.2.3"/>
    </reaction>
</comment>
<evidence type="ECO:0000313" key="9">
    <source>
        <dbReference type="Proteomes" id="UP000242972"/>
    </source>
</evidence>
<gene>
    <name evidence="6" type="primary">pyrC</name>
    <name evidence="8" type="ORF">C7B46_12705</name>
</gene>
<dbReference type="Proteomes" id="UP000242972">
    <property type="component" value="Unassembled WGS sequence"/>
</dbReference>
<feature type="active site" evidence="6">
    <location>
        <position position="312"/>
    </location>
</feature>
<dbReference type="GO" id="GO:0004151">
    <property type="term" value="F:dihydroorotase activity"/>
    <property type="evidence" value="ECO:0007669"/>
    <property type="project" value="UniProtKB-UniRule"/>
</dbReference>
<dbReference type="SUPFAM" id="SSF51556">
    <property type="entry name" value="Metallo-dependent hydrolases"/>
    <property type="match status" value="1"/>
</dbReference>
<proteinExistence type="inferred from homology"/>
<sequence>MTFSETSSGDKWHIKNVRIVDPYTHTDASGDIFIADGCFVSEKLPGMVTVDAAGLWAVPRMVDIHVHFREPGQEHKEDLLSGSRAAAAGGFSVVAAMPNTAPVIDNPALISWEAGRCREIGLIDLWPLGAVTKASAGKELAELALMEAAGAMGFSDDGKPVANGRIMRAALSYATMLKHPIVQHAEDPDLSEGTVMHEGQVSHRLGLPGVPAAAEAAMVWRDVELSLLTHGPLHVAHVTALGSLEAMAYAKRLGARVTAEATPHHLLLTDQAVADWQASPVTKVNPPLRPLELRDALRKAVVTGLVSVIASDHAPHHEDEKMAPYPQAPYGISGLETSIGAVFSSLLHTGLMDPLTLLERMTSGPHQALGARYPGVVPGARADLTLIDPQLLWVVDPSTFYSRGHNTPMAGMQLKGKAVATMLQGRWTMREGQVLA</sequence>
<dbReference type="NCBIfam" id="TIGR00857">
    <property type="entry name" value="pyrC_multi"/>
    <property type="match status" value="1"/>
</dbReference>
<dbReference type="EC" id="3.5.2.3" evidence="6"/>
<evidence type="ECO:0000256" key="6">
    <source>
        <dbReference type="HAMAP-Rule" id="MF_00220"/>
    </source>
</evidence>
<feature type="binding site" evidence="6">
    <location>
        <position position="99"/>
    </location>
    <ligand>
        <name>substrate</name>
    </ligand>
</feature>
<dbReference type="CDD" id="cd01317">
    <property type="entry name" value="DHOase_IIa"/>
    <property type="match status" value="1"/>
</dbReference>
<reference evidence="8 9" key="1">
    <citation type="journal article" date="2014" name="BMC Genomics">
        <title>Comparison of environmental and isolate Sulfobacillus genomes reveals diverse carbon, sulfur, nitrogen, and hydrogen metabolisms.</title>
        <authorList>
            <person name="Justice N.B."/>
            <person name="Norman A."/>
            <person name="Brown C.T."/>
            <person name="Singh A."/>
            <person name="Thomas B.C."/>
            <person name="Banfield J.F."/>
        </authorList>
    </citation>
    <scope>NUCLEOTIDE SEQUENCE [LARGE SCALE GENOMIC DNA]</scope>
    <source>
        <strain evidence="8">AMDSBA4</strain>
    </source>
</reference>
<dbReference type="AlphaFoldDB" id="A0A2T2XEE1"/>
<keyword evidence="3 6" id="KW-0479">Metal-binding</keyword>
<dbReference type="EMBL" id="PXYW01000031">
    <property type="protein sequence ID" value="PSR32826.1"/>
    <property type="molecule type" value="Genomic_DNA"/>
</dbReference>
<dbReference type="Gene3D" id="3.20.20.140">
    <property type="entry name" value="Metal-dependent hydrolases"/>
    <property type="match status" value="1"/>
</dbReference>
<feature type="binding site" evidence="6">
    <location>
        <begin position="67"/>
        <end position="69"/>
    </location>
    <ligand>
        <name>substrate</name>
    </ligand>
</feature>
<comment type="pathway">
    <text evidence="6">Pyrimidine metabolism; UMP biosynthesis via de novo pathway; (S)-dihydroorotate from bicarbonate: step 3/3.</text>
</comment>
<evidence type="ECO:0000256" key="3">
    <source>
        <dbReference type="ARBA" id="ARBA00022723"/>
    </source>
</evidence>
<feature type="binding site" evidence="6">
    <location>
        <position position="67"/>
    </location>
    <ligand>
        <name>Zn(2+)</name>
        <dbReference type="ChEBI" id="CHEBI:29105"/>
        <label>1</label>
    </ligand>
</feature>
<comment type="cofactor">
    <cofactor evidence="6">
        <name>Zn(2+)</name>
        <dbReference type="ChEBI" id="CHEBI:29105"/>
    </cofactor>
    <text evidence="6">Binds 2 Zn(2+) ions per subunit.</text>
</comment>
<dbReference type="GO" id="GO:0005737">
    <property type="term" value="C:cytoplasm"/>
    <property type="evidence" value="ECO:0007669"/>
    <property type="project" value="TreeGrafter"/>
</dbReference>
<dbReference type="GO" id="GO:0004038">
    <property type="term" value="F:allantoinase activity"/>
    <property type="evidence" value="ECO:0007669"/>
    <property type="project" value="TreeGrafter"/>
</dbReference>
<protein>
    <recommendedName>
        <fullName evidence="6">Dihydroorotase</fullName>
        <shortName evidence="6">DHOase</shortName>
        <ecNumber evidence="6">3.5.2.3</ecNumber>
    </recommendedName>
</protein>
<feature type="binding site" evidence="6">
    <location>
        <position position="65"/>
    </location>
    <ligand>
        <name>Zn(2+)</name>
        <dbReference type="ChEBI" id="CHEBI:29105"/>
        <label>1</label>
    </ligand>
</feature>
<evidence type="ECO:0000259" key="7">
    <source>
        <dbReference type="Pfam" id="PF12890"/>
    </source>
</evidence>
<dbReference type="SUPFAM" id="SSF51338">
    <property type="entry name" value="Composite domain of metallo-dependent hydrolases"/>
    <property type="match status" value="1"/>
</dbReference>
<feature type="binding site" evidence="6">
    <location>
        <position position="285"/>
    </location>
    <ligand>
        <name>substrate</name>
    </ligand>
</feature>
<dbReference type="InterPro" id="IPR002195">
    <property type="entry name" value="Dihydroorotase_CS"/>
</dbReference>
<dbReference type="PROSITE" id="PS00482">
    <property type="entry name" value="DIHYDROOROTASE_1"/>
    <property type="match status" value="1"/>
</dbReference>
<evidence type="ECO:0000256" key="4">
    <source>
        <dbReference type="ARBA" id="ARBA00022801"/>
    </source>
</evidence>
<dbReference type="PANTHER" id="PTHR43668">
    <property type="entry name" value="ALLANTOINASE"/>
    <property type="match status" value="1"/>
</dbReference>
<dbReference type="InterPro" id="IPR050138">
    <property type="entry name" value="DHOase/Allantoinase_Hydrolase"/>
</dbReference>
<evidence type="ECO:0000256" key="5">
    <source>
        <dbReference type="ARBA" id="ARBA00022975"/>
    </source>
</evidence>
<keyword evidence="6" id="KW-0862">Zinc</keyword>
<evidence type="ECO:0000256" key="1">
    <source>
        <dbReference type="ARBA" id="ARBA00002368"/>
    </source>
</evidence>
<evidence type="ECO:0000256" key="2">
    <source>
        <dbReference type="ARBA" id="ARBA00010286"/>
    </source>
</evidence>
<dbReference type="InterPro" id="IPR004722">
    <property type="entry name" value="DHOase"/>
</dbReference>
<feature type="binding site" evidence="6">
    <location>
        <position position="316"/>
    </location>
    <ligand>
        <name>substrate</name>
    </ligand>
</feature>
<dbReference type="PROSITE" id="PS00483">
    <property type="entry name" value="DIHYDROOROTASE_2"/>
    <property type="match status" value="1"/>
</dbReference>
<dbReference type="Gene3D" id="2.30.40.10">
    <property type="entry name" value="Urease, subunit C, domain 1"/>
    <property type="match status" value="1"/>
</dbReference>
<feature type="binding site" evidence="6">
    <location>
        <position position="237"/>
    </location>
    <ligand>
        <name>Zn(2+)</name>
        <dbReference type="ChEBI" id="CHEBI:29105"/>
        <label>2</label>
    </ligand>
</feature>
<accession>A0A2T2XEE1</accession>
<evidence type="ECO:0000313" key="8">
    <source>
        <dbReference type="EMBL" id="PSR32826.1"/>
    </source>
</evidence>
<comment type="function">
    <text evidence="1 6">Catalyzes the reversible cyclization of carbamoyl aspartate to dihydroorotate.</text>
</comment>
<feature type="domain" description="Dihydroorotase catalytic" evidence="7">
    <location>
        <begin position="58"/>
        <end position="239"/>
    </location>
</feature>
<dbReference type="GO" id="GO:0006145">
    <property type="term" value="P:purine nucleobase catabolic process"/>
    <property type="evidence" value="ECO:0007669"/>
    <property type="project" value="TreeGrafter"/>
</dbReference>
<keyword evidence="5 6" id="KW-0665">Pyrimidine biosynthesis</keyword>
<feature type="binding site" evidence="6">
    <location>
        <position position="312"/>
    </location>
    <ligand>
        <name>Zn(2+)</name>
        <dbReference type="ChEBI" id="CHEBI:29105"/>
        <label>1</label>
    </ligand>
</feature>
<feature type="binding site" evidence="6">
    <location>
        <position position="157"/>
    </location>
    <ligand>
        <name>Zn(2+)</name>
        <dbReference type="ChEBI" id="CHEBI:29105"/>
        <label>1</label>
    </ligand>
</feature>
<comment type="similarity">
    <text evidence="2 6">Belongs to the metallo-dependent hydrolases superfamily. DHOase family. Class I DHOase subfamily.</text>
</comment>
<organism evidence="8 9">
    <name type="scientific">Sulfobacillus benefaciens</name>
    <dbReference type="NCBI Taxonomy" id="453960"/>
    <lineage>
        <taxon>Bacteria</taxon>
        <taxon>Bacillati</taxon>
        <taxon>Bacillota</taxon>
        <taxon>Clostridia</taxon>
        <taxon>Eubacteriales</taxon>
        <taxon>Clostridiales Family XVII. Incertae Sedis</taxon>
        <taxon>Sulfobacillus</taxon>
    </lineage>
</organism>
<dbReference type="InterPro" id="IPR011059">
    <property type="entry name" value="Metal-dep_hydrolase_composite"/>
</dbReference>